<name>A0A8H7RUH5_9FUNG</name>
<accession>A0A8H7RUH5</accession>
<gene>
    <name evidence="8" type="ORF">INT45_006533</name>
</gene>
<feature type="transmembrane region" description="Helical" evidence="6">
    <location>
        <begin position="82"/>
        <end position="101"/>
    </location>
</feature>
<dbReference type="Pfam" id="PF02544">
    <property type="entry name" value="Steroid_dh"/>
    <property type="match status" value="1"/>
</dbReference>
<evidence type="ECO:0000256" key="6">
    <source>
        <dbReference type="SAM" id="Phobius"/>
    </source>
</evidence>
<evidence type="ECO:0000256" key="5">
    <source>
        <dbReference type="ARBA" id="ARBA00023136"/>
    </source>
</evidence>
<dbReference type="Proteomes" id="UP000646827">
    <property type="component" value="Unassembled WGS sequence"/>
</dbReference>
<evidence type="ECO:0000256" key="2">
    <source>
        <dbReference type="ARBA" id="ARBA00007742"/>
    </source>
</evidence>
<keyword evidence="3 6" id="KW-0812">Transmembrane</keyword>
<feature type="transmembrane region" description="Helical" evidence="6">
    <location>
        <begin position="113"/>
        <end position="132"/>
    </location>
</feature>
<dbReference type="InterPro" id="IPR001104">
    <property type="entry name" value="3-oxo-5_a-steroid_4-DH_C"/>
</dbReference>
<dbReference type="PROSITE" id="PS50244">
    <property type="entry name" value="S5A_REDUCTASE"/>
    <property type="match status" value="1"/>
</dbReference>
<feature type="domain" description="3-oxo-5-alpha-steroid 4-dehydrogenase C-terminal" evidence="7">
    <location>
        <begin position="136"/>
        <end position="252"/>
    </location>
</feature>
<dbReference type="OrthoDB" id="5788137at2759"/>
<feature type="transmembrane region" description="Helical" evidence="6">
    <location>
        <begin position="211"/>
        <end position="228"/>
    </location>
</feature>
<evidence type="ECO:0000256" key="4">
    <source>
        <dbReference type="ARBA" id="ARBA00022989"/>
    </source>
</evidence>
<feature type="transmembrane region" description="Helical" evidence="6">
    <location>
        <begin position="184"/>
        <end position="205"/>
    </location>
</feature>
<dbReference type="Gene3D" id="1.20.120.1630">
    <property type="match status" value="1"/>
</dbReference>
<dbReference type="EMBL" id="JAEPRB010000401">
    <property type="protein sequence ID" value="KAG2216462.1"/>
    <property type="molecule type" value="Genomic_DNA"/>
</dbReference>
<proteinExistence type="inferred from homology"/>
<dbReference type="GO" id="GO:0006629">
    <property type="term" value="P:lipid metabolic process"/>
    <property type="evidence" value="ECO:0007669"/>
    <property type="project" value="InterPro"/>
</dbReference>
<evidence type="ECO:0000313" key="9">
    <source>
        <dbReference type="Proteomes" id="UP000646827"/>
    </source>
</evidence>
<organism evidence="8 9">
    <name type="scientific">Circinella minor</name>
    <dbReference type="NCBI Taxonomy" id="1195481"/>
    <lineage>
        <taxon>Eukaryota</taxon>
        <taxon>Fungi</taxon>
        <taxon>Fungi incertae sedis</taxon>
        <taxon>Mucoromycota</taxon>
        <taxon>Mucoromycotina</taxon>
        <taxon>Mucoromycetes</taxon>
        <taxon>Mucorales</taxon>
        <taxon>Lichtheimiaceae</taxon>
        <taxon>Circinella</taxon>
    </lineage>
</organism>
<feature type="transmembrane region" description="Helical" evidence="6">
    <location>
        <begin position="57"/>
        <end position="76"/>
    </location>
</feature>
<keyword evidence="4 6" id="KW-1133">Transmembrane helix</keyword>
<keyword evidence="5 6" id="KW-0472">Membrane</keyword>
<feature type="transmembrane region" description="Helical" evidence="6">
    <location>
        <begin position="144"/>
        <end position="163"/>
    </location>
</feature>
<dbReference type="PANTHER" id="PTHR10556">
    <property type="entry name" value="3-OXO-5-ALPHA-STEROID 4-DEHYDROGENASE"/>
    <property type="match status" value="1"/>
</dbReference>
<evidence type="ECO:0000256" key="1">
    <source>
        <dbReference type="ARBA" id="ARBA00004141"/>
    </source>
</evidence>
<keyword evidence="9" id="KW-1185">Reference proteome</keyword>
<feature type="transmembrane region" description="Helical" evidence="6">
    <location>
        <begin position="6"/>
        <end position="26"/>
    </location>
</feature>
<dbReference type="GO" id="GO:0016020">
    <property type="term" value="C:membrane"/>
    <property type="evidence" value="ECO:0007669"/>
    <property type="project" value="UniProtKB-SubCell"/>
</dbReference>
<comment type="caution">
    <text evidence="8">The sequence shown here is derived from an EMBL/GenBank/DDBJ whole genome shotgun (WGS) entry which is preliminary data.</text>
</comment>
<evidence type="ECO:0000313" key="8">
    <source>
        <dbReference type="EMBL" id="KAG2216462.1"/>
    </source>
</evidence>
<dbReference type="GO" id="GO:0016627">
    <property type="term" value="F:oxidoreductase activity, acting on the CH-CH group of donors"/>
    <property type="evidence" value="ECO:0007669"/>
    <property type="project" value="InterPro"/>
</dbReference>
<comment type="subcellular location">
    <subcellularLocation>
        <location evidence="1">Membrane</location>
        <topology evidence="1">Multi-pass membrane protein</topology>
    </subcellularLocation>
</comment>
<dbReference type="PANTHER" id="PTHR10556:SF35">
    <property type="entry name" value="3-OXO-5-ALPHA-STEROID 4-DEHYDROGENASE FAMILY PROTEIN"/>
    <property type="match status" value="1"/>
</dbReference>
<evidence type="ECO:0000256" key="3">
    <source>
        <dbReference type="ARBA" id="ARBA00022692"/>
    </source>
</evidence>
<comment type="similarity">
    <text evidence="2">Belongs to the steroid 5-alpha reductase family.</text>
</comment>
<reference evidence="8 9" key="1">
    <citation type="submission" date="2020-12" db="EMBL/GenBank/DDBJ databases">
        <title>Metabolic potential, ecology and presence of endohyphal bacteria is reflected in genomic diversity of Mucoromycotina.</title>
        <authorList>
            <person name="Muszewska A."/>
            <person name="Okrasinska A."/>
            <person name="Steczkiewicz K."/>
            <person name="Drgas O."/>
            <person name="Orlowska M."/>
            <person name="Perlinska-Lenart U."/>
            <person name="Aleksandrzak-Piekarczyk T."/>
            <person name="Szatraj K."/>
            <person name="Zielenkiewicz U."/>
            <person name="Pilsyk S."/>
            <person name="Malc E."/>
            <person name="Mieczkowski P."/>
            <person name="Kruszewska J.S."/>
            <person name="Biernat P."/>
            <person name="Pawlowska J."/>
        </authorList>
    </citation>
    <scope>NUCLEOTIDE SEQUENCE [LARGE SCALE GENOMIC DNA]</scope>
    <source>
        <strain evidence="8 9">CBS 142.35</strain>
    </source>
</reference>
<evidence type="ECO:0000259" key="7">
    <source>
        <dbReference type="Pfam" id="PF02544"/>
    </source>
</evidence>
<protein>
    <recommendedName>
        <fullName evidence="7">3-oxo-5-alpha-steroid 4-dehydrogenase C-terminal domain-containing protein</fullName>
    </recommendedName>
</protein>
<sequence>MYIPYLTFINVLLSVSALLGCFLVIFRESKPETRMGYSKFAPQDESILKISSRFGMLLIYSPSSLLSFLAILSLPTRQHSNWIALMFLFHYMKRLYEIGFVHKYSGSTAVRDTCLISTAYIGLTVIFIYLATQVPFSMIDKGQIRFGTLLFFMGEIINFYHHYILSNLRKSNHDSGYKIPKGGLFKFVWCPHYLGEIITLCGLSIVTQNMLTFPFLISCIIYLSLRALNTKSWYENRFPEASLRAALIPGLF</sequence>
<dbReference type="InterPro" id="IPR039357">
    <property type="entry name" value="SRD5A/TECR"/>
</dbReference>
<dbReference type="AlphaFoldDB" id="A0A8H7RUH5"/>